<dbReference type="Proteomes" id="UP000316371">
    <property type="component" value="Unassembled WGS sequence"/>
</dbReference>
<dbReference type="EMBL" id="VJZT01000008">
    <property type="protein sequence ID" value="TRX39510.1"/>
    <property type="molecule type" value="Genomic_DNA"/>
</dbReference>
<protein>
    <submittedName>
        <fullName evidence="1">Uncharacterized protein</fullName>
    </submittedName>
</protein>
<accession>A0A553E3F1</accession>
<evidence type="ECO:0000313" key="2">
    <source>
        <dbReference type="Proteomes" id="UP000316371"/>
    </source>
</evidence>
<dbReference type="RefSeq" id="WP_144256500.1">
    <property type="nucleotide sequence ID" value="NZ_VJZT01000008.1"/>
</dbReference>
<proteinExistence type="predicted"/>
<evidence type="ECO:0000313" key="1">
    <source>
        <dbReference type="EMBL" id="TRX39510.1"/>
    </source>
</evidence>
<reference evidence="1 2" key="1">
    <citation type="submission" date="2019-07" db="EMBL/GenBank/DDBJ databases">
        <title>Novel species of Flavobacterium.</title>
        <authorList>
            <person name="Liu Q."/>
            <person name="Xin Y.-H."/>
        </authorList>
    </citation>
    <scope>NUCLEOTIDE SEQUENCE [LARGE SCALE GENOMIC DNA]</scope>
    <source>
        <strain evidence="1 2">LB1R34</strain>
    </source>
</reference>
<gene>
    <name evidence="1" type="ORF">FNW21_09475</name>
</gene>
<dbReference type="AlphaFoldDB" id="A0A553E3F1"/>
<sequence>MIYLILNFKNKAFISNGIGCLLHLVHKFPNSSQEVVILIAIFLKYNQKASKIATDTSLLR</sequence>
<organism evidence="1 2">
    <name type="scientific">Flavobacterium restrictum</name>
    <dbReference type="NCBI Taxonomy" id="2594428"/>
    <lineage>
        <taxon>Bacteria</taxon>
        <taxon>Pseudomonadati</taxon>
        <taxon>Bacteroidota</taxon>
        <taxon>Flavobacteriia</taxon>
        <taxon>Flavobacteriales</taxon>
        <taxon>Flavobacteriaceae</taxon>
        <taxon>Flavobacterium</taxon>
    </lineage>
</organism>
<keyword evidence="2" id="KW-1185">Reference proteome</keyword>
<comment type="caution">
    <text evidence="1">The sequence shown here is derived from an EMBL/GenBank/DDBJ whole genome shotgun (WGS) entry which is preliminary data.</text>
</comment>
<name>A0A553E3F1_9FLAO</name>